<proteinExistence type="predicted"/>
<evidence type="ECO:0000313" key="1">
    <source>
        <dbReference type="EMBL" id="SHK34662.1"/>
    </source>
</evidence>
<dbReference type="Proteomes" id="UP000184465">
    <property type="component" value="Unassembled WGS sequence"/>
</dbReference>
<evidence type="ECO:0000313" key="2">
    <source>
        <dbReference type="Proteomes" id="UP000184465"/>
    </source>
</evidence>
<name>A0A1M6RQ91_PARC5</name>
<keyword evidence="2" id="KW-1185">Reference proteome</keyword>
<dbReference type="AlphaFoldDB" id="A0A1M6RQ91"/>
<dbReference type="OrthoDB" id="57240at2"/>
<dbReference type="RefSeq" id="WP_131821293.1">
    <property type="nucleotide sequence ID" value="NZ_FRAG01000049.1"/>
</dbReference>
<dbReference type="EMBL" id="FRAG01000049">
    <property type="protein sequence ID" value="SHK34662.1"/>
    <property type="molecule type" value="Genomic_DNA"/>
</dbReference>
<evidence type="ECO:0008006" key="3">
    <source>
        <dbReference type="Google" id="ProtNLM"/>
    </source>
</evidence>
<reference evidence="1 2" key="1">
    <citation type="submission" date="2016-11" db="EMBL/GenBank/DDBJ databases">
        <authorList>
            <person name="Jaros S."/>
            <person name="Januszkiewicz K."/>
            <person name="Wedrychowicz H."/>
        </authorList>
    </citation>
    <scope>NUCLEOTIDE SEQUENCE [LARGE SCALE GENOMIC DNA]</scope>
    <source>
        <strain evidence="1 2">DSM 15212</strain>
    </source>
</reference>
<gene>
    <name evidence="1" type="ORF">SAMN02745912_03046</name>
</gene>
<protein>
    <recommendedName>
        <fullName evidence="3">Transposase DDE domain-containing protein</fullName>
    </recommendedName>
</protein>
<sequence length="107" mass="12603">MLSDSEIITISIVGELMTIDFEKAWFNFVKRNFKDLFPSIGNRLRFNRIRSNLYLITKEIQKKLCLVSGFSHSNYRIVDSMAIPVCKFEKACFNKTFKAEVEYGRYQ</sequence>
<organism evidence="1 2">
    <name type="scientific">Paramaledivibacter caminithermalis (strain DSM 15212 / CIP 107654 / DViRD3)</name>
    <name type="common">Clostridium caminithermale</name>
    <dbReference type="NCBI Taxonomy" id="1121301"/>
    <lineage>
        <taxon>Bacteria</taxon>
        <taxon>Bacillati</taxon>
        <taxon>Bacillota</taxon>
        <taxon>Clostridia</taxon>
        <taxon>Peptostreptococcales</taxon>
        <taxon>Caminicellaceae</taxon>
        <taxon>Paramaledivibacter</taxon>
    </lineage>
</organism>
<accession>A0A1M6RQ91</accession>